<dbReference type="EMBL" id="RYZW01000012">
    <property type="protein sequence ID" value="TDZ68228.1"/>
    <property type="molecule type" value="Genomic_DNA"/>
</dbReference>
<gene>
    <name evidence="1" type="primary">tdiE-1</name>
    <name evidence="1" type="ORF">CTRI78_v002182</name>
</gene>
<keyword evidence="2" id="KW-1185">Reference proteome</keyword>
<dbReference type="STRING" id="5466.A0A4R8RMD7"/>
<dbReference type="InterPro" id="IPR029063">
    <property type="entry name" value="SAM-dependent_MTases_sf"/>
</dbReference>
<dbReference type="AlphaFoldDB" id="A0A4R8RMD7"/>
<proteinExistence type="predicted"/>
<keyword evidence="1" id="KW-0808">Transferase</keyword>
<sequence>MARALKPGGWTEVQDIVFKFDSDDHSITSECTLRQQLHYVVKGLAKHGVDINMGSKLGDKIQTAGFVNSIHEIKQAPVGTWPSDPKLKGVGKYFRAVYCDSLDATANIAFVKGLGWTKVEAEVFLVQVRKDLLDDRFHTYPEYRAYLSQRSLGKGE</sequence>
<comment type="caution">
    <text evidence="1">The sequence shown here is derived from an EMBL/GenBank/DDBJ whole genome shotgun (WGS) entry which is preliminary data.</text>
</comment>
<evidence type="ECO:0000313" key="1">
    <source>
        <dbReference type="EMBL" id="TDZ68228.1"/>
    </source>
</evidence>
<dbReference type="GO" id="GO:0008168">
    <property type="term" value="F:methyltransferase activity"/>
    <property type="evidence" value="ECO:0007669"/>
    <property type="project" value="UniProtKB-KW"/>
</dbReference>
<dbReference type="SUPFAM" id="SSF53335">
    <property type="entry name" value="S-adenosyl-L-methionine-dependent methyltransferases"/>
    <property type="match status" value="1"/>
</dbReference>
<evidence type="ECO:0000313" key="2">
    <source>
        <dbReference type="Proteomes" id="UP000295703"/>
    </source>
</evidence>
<organism evidence="1 2">
    <name type="scientific">Colletotrichum trifolii</name>
    <dbReference type="NCBI Taxonomy" id="5466"/>
    <lineage>
        <taxon>Eukaryota</taxon>
        <taxon>Fungi</taxon>
        <taxon>Dikarya</taxon>
        <taxon>Ascomycota</taxon>
        <taxon>Pezizomycotina</taxon>
        <taxon>Sordariomycetes</taxon>
        <taxon>Hypocreomycetidae</taxon>
        <taxon>Glomerellales</taxon>
        <taxon>Glomerellaceae</taxon>
        <taxon>Colletotrichum</taxon>
        <taxon>Colletotrichum orbiculare species complex</taxon>
    </lineage>
</organism>
<reference evidence="1 2" key="1">
    <citation type="submission" date="2018-12" db="EMBL/GenBank/DDBJ databases">
        <title>Genome sequence and assembly of Colletotrichum trifolii.</title>
        <authorList>
            <person name="Gan P."/>
            <person name="Shirasu K."/>
        </authorList>
    </citation>
    <scope>NUCLEOTIDE SEQUENCE [LARGE SCALE GENOMIC DNA]</scope>
    <source>
        <strain evidence="1 2">543-2</strain>
    </source>
</reference>
<name>A0A4R8RMD7_COLTR</name>
<accession>A0A4R8RMD7</accession>
<dbReference type="GO" id="GO:0032259">
    <property type="term" value="P:methylation"/>
    <property type="evidence" value="ECO:0007669"/>
    <property type="project" value="UniProtKB-KW"/>
</dbReference>
<keyword evidence="1" id="KW-0489">Methyltransferase</keyword>
<protein>
    <submittedName>
        <fullName evidence="1">Putative methyltransferase tdiE</fullName>
    </submittedName>
</protein>
<dbReference type="Proteomes" id="UP000295703">
    <property type="component" value="Unassembled WGS sequence"/>
</dbReference>